<dbReference type="InterPro" id="IPR009081">
    <property type="entry name" value="PP-bd_ACP"/>
</dbReference>
<evidence type="ECO:0000313" key="4">
    <source>
        <dbReference type="EMBL" id="MYM91842.1"/>
    </source>
</evidence>
<dbReference type="RefSeq" id="WP_161100401.1">
    <property type="nucleotide sequence ID" value="NZ_WWCW01000286.1"/>
</dbReference>
<dbReference type="SUPFAM" id="SSF47336">
    <property type="entry name" value="ACP-like"/>
    <property type="match status" value="1"/>
</dbReference>
<gene>
    <name evidence="4" type="ORF">GTP91_32285</name>
</gene>
<proteinExistence type="predicted"/>
<sequence length="96" mass="10182">PAQPSRPLSPSEARVAAVWADHLRGGAPGPDTNFFELGGDSMLALQILNRLQDDFGVALQLGVFLSNPTIANLARTIDAAGDPLCSTPSLHEYELK</sequence>
<dbReference type="InterPro" id="IPR006162">
    <property type="entry name" value="Ppantetheine_attach_site"/>
</dbReference>
<dbReference type="GO" id="GO:0047527">
    <property type="term" value="F:2,3-dihydroxybenzoate-serine ligase activity"/>
    <property type="evidence" value="ECO:0007669"/>
    <property type="project" value="TreeGrafter"/>
</dbReference>
<dbReference type="GO" id="GO:0009366">
    <property type="term" value="C:enterobactin synthetase complex"/>
    <property type="evidence" value="ECO:0007669"/>
    <property type="project" value="TreeGrafter"/>
</dbReference>
<dbReference type="GO" id="GO:0009239">
    <property type="term" value="P:enterobactin biosynthetic process"/>
    <property type="evidence" value="ECO:0007669"/>
    <property type="project" value="TreeGrafter"/>
</dbReference>
<name>A0A845GEH5_9BURK</name>
<dbReference type="AlphaFoldDB" id="A0A845GEH5"/>
<organism evidence="4 5">
    <name type="scientific">Duganella vulcania</name>
    <dbReference type="NCBI Taxonomy" id="2692166"/>
    <lineage>
        <taxon>Bacteria</taxon>
        <taxon>Pseudomonadati</taxon>
        <taxon>Pseudomonadota</taxon>
        <taxon>Betaproteobacteria</taxon>
        <taxon>Burkholderiales</taxon>
        <taxon>Oxalobacteraceae</taxon>
        <taxon>Telluria group</taxon>
        <taxon>Duganella</taxon>
    </lineage>
</organism>
<dbReference type="InterPro" id="IPR036736">
    <property type="entry name" value="ACP-like_sf"/>
</dbReference>
<dbReference type="InterPro" id="IPR020806">
    <property type="entry name" value="PKS_PP-bd"/>
</dbReference>
<dbReference type="Pfam" id="PF00550">
    <property type="entry name" value="PP-binding"/>
    <property type="match status" value="1"/>
</dbReference>
<reference evidence="4 5" key="1">
    <citation type="submission" date="2020-01" db="EMBL/GenBank/DDBJ databases">
        <title>Novel species isolated from a subtropical stream in China.</title>
        <authorList>
            <person name="Lu H."/>
        </authorList>
    </citation>
    <scope>NUCLEOTIDE SEQUENCE [LARGE SCALE GENOMIC DNA]</scope>
    <source>
        <strain evidence="4 5">FT82W</strain>
    </source>
</reference>
<dbReference type="SMART" id="SM00823">
    <property type="entry name" value="PKS_PP"/>
    <property type="match status" value="1"/>
</dbReference>
<dbReference type="GO" id="GO:0031177">
    <property type="term" value="F:phosphopantetheine binding"/>
    <property type="evidence" value="ECO:0007669"/>
    <property type="project" value="InterPro"/>
</dbReference>
<dbReference type="GO" id="GO:0043041">
    <property type="term" value="P:amino acid activation for nonribosomal peptide biosynthetic process"/>
    <property type="evidence" value="ECO:0007669"/>
    <property type="project" value="TreeGrafter"/>
</dbReference>
<dbReference type="Proteomes" id="UP000470302">
    <property type="component" value="Unassembled WGS sequence"/>
</dbReference>
<feature type="non-terminal residue" evidence="4">
    <location>
        <position position="1"/>
    </location>
</feature>
<protein>
    <recommendedName>
        <fullName evidence="3">Carrier domain-containing protein</fullName>
    </recommendedName>
</protein>
<feature type="domain" description="Carrier" evidence="3">
    <location>
        <begin position="6"/>
        <end position="81"/>
    </location>
</feature>
<evidence type="ECO:0000259" key="3">
    <source>
        <dbReference type="PROSITE" id="PS50075"/>
    </source>
</evidence>
<dbReference type="GO" id="GO:0005829">
    <property type="term" value="C:cytosol"/>
    <property type="evidence" value="ECO:0007669"/>
    <property type="project" value="TreeGrafter"/>
</dbReference>
<dbReference type="Gene3D" id="1.10.1200.10">
    <property type="entry name" value="ACP-like"/>
    <property type="match status" value="1"/>
</dbReference>
<evidence type="ECO:0000256" key="2">
    <source>
        <dbReference type="ARBA" id="ARBA00022553"/>
    </source>
</evidence>
<evidence type="ECO:0000256" key="1">
    <source>
        <dbReference type="ARBA" id="ARBA00022450"/>
    </source>
</evidence>
<keyword evidence="2" id="KW-0597">Phosphoprotein</keyword>
<keyword evidence="1" id="KW-0596">Phosphopantetheine</keyword>
<dbReference type="EMBL" id="WWCW01000286">
    <property type="protein sequence ID" value="MYM91842.1"/>
    <property type="molecule type" value="Genomic_DNA"/>
</dbReference>
<dbReference type="PANTHER" id="PTHR45527">
    <property type="entry name" value="NONRIBOSOMAL PEPTIDE SYNTHETASE"/>
    <property type="match status" value="1"/>
</dbReference>
<dbReference type="PROSITE" id="PS00012">
    <property type="entry name" value="PHOSPHOPANTETHEINE"/>
    <property type="match status" value="1"/>
</dbReference>
<evidence type="ECO:0000313" key="5">
    <source>
        <dbReference type="Proteomes" id="UP000470302"/>
    </source>
</evidence>
<comment type="caution">
    <text evidence="4">The sequence shown here is derived from an EMBL/GenBank/DDBJ whole genome shotgun (WGS) entry which is preliminary data.</text>
</comment>
<accession>A0A845GEH5</accession>
<dbReference type="PANTHER" id="PTHR45527:SF1">
    <property type="entry name" value="FATTY ACID SYNTHASE"/>
    <property type="match status" value="1"/>
</dbReference>
<dbReference type="PROSITE" id="PS50075">
    <property type="entry name" value="CARRIER"/>
    <property type="match status" value="1"/>
</dbReference>